<dbReference type="SMART" id="SM00046">
    <property type="entry name" value="DAGKc"/>
    <property type="match status" value="1"/>
</dbReference>
<dbReference type="InterPro" id="IPR016064">
    <property type="entry name" value="NAD/diacylglycerol_kinase_sf"/>
</dbReference>
<keyword evidence="5" id="KW-0547">Nucleotide-binding</keyword>
<dbReference type="GO" id="GO:0004143">
    <property type="term" value="F:ATP-dependent diacylglycerol kinase activity"/>
    <property type="evidence" value="ECO:0007669"/>
    <property type="project" value="TreeGrafter"/>
</dbReference>
<dbReference type="GO" id="GO:0046872">
    <property type="term" value="F:metal ion binding"/>
    <property type="evidence" value="ECO:0007669"/>
    <property type="project" value="UniProtKB-KW"/>
</dbReference>
<evidence type="ECO:0000256" key="8">
    <source>
        <dbReference type="ARBA" id="ARBA00023098"/>
    </source>
</evidence>
<comment type="similarity">
    <text evidence="2">Belongs to the diacylglycerol/lipid kinase family.</text>
</comment>
<reference evidence="12" key="1">
    <citation type="submission" date="2023-05" db="EMBL/GenBank/DDBJ databases">
        <title>Cataloging the Phylogenetic Diversity of Human Bladder Bacteria.</title>
        <authorList>
            <person name="Du J."/>
        </authorList>
    </citation>
    <scope>NUCLEOTIDE SEQUENCE</scope>
    <source>
        <strain evidence="12">UMB1231</strain>
    </source>
</reference>
<keyword evidence="4" id="KW-0479">Metal-binding</keyword>
<evidence type="ECO:0000256" key="9">
    <source>
        <dbReference type="ARBA" id="ARBA00023209"/>
    </source>
</evidence>
<evidence type="ECO:0000256" key="7">
    <source>
        <dbReference type="ARBA" id="ARBA00022842"/>
    </source>
</evidence>
<dbReference type="GO" id="GO:0005524">
    <property type="term" value="F:ATP binding"/>
    <property type="evidence" value="ECO:0007669"/>
    <property type="project" value="UniProtKB-KW"/>
</dbReference>
<keyword evidence="12" id="KW-0418">Kinase</keyword>
<proteinExistence type="inferred from homology"/>
<evidence type="ECO:0000256" key="1">
    <source>
        <dbReference type="ARBA" id="ARBA00001946"/>
    </source>
</evidence>
<keyword evidence="12" id="KW-0808">Transferase</keyword>
<evidence type="ECO:0000313" key="13">
    <source>
        <dbReference type="Proteomes" id="UP001229251"/>
    </source>
</evidence>
<dbReference type="PANTHER" id="PTHR12358">
    <property type="entry name" value="SPHINGOSINE KINASE"/>
    <property type="match status" value="1"/>
</dbReference>
<dbReference type="PANTHER" id="PTHR12358:SF106">
    <property type="entry name" value="LIPID KINASE YEGS"/>
    <property type="match status" value="1"/>
</dbReference>
<protein>
    <submittedName>
        <fullName evidence="12">Diacylglycerol kinase family lipid kinase</fullName>
    </submittedName>
</protein>
<dbReference type="PROSITE" id="PS50146">
    <property type="entry name" value="DAGK"/>
    <property type="match status" value="1"/>
</dbReference>
<organism evidence="12 13">
    <name type="scientific">Facklamia hominis</name>
    <dbReference type="NCBI Taxonomy" id="178214"/>
    <lineage>
        <taxon>Bacteria</taxon>
        <taxon>Bacillati</taxon>
        <taxon>Bacillota</taxon>
        <taxon>Bacilli</taxon>
        <taxon>Lactobacillales</taxon>
        <taxon>Aerococcaceae</taxon>
        <taxon>Facklamia</taxon>
    </lineage>
</organism>
<gene>
    <name evidence="12" type="ORF">QP433_06255</name>
</gene>
<dbReference type="Gene3D" id="2.60.200.40">
    <property type="match status" value="1"/>
</dbReference>
<keyword evidence="6" id="KW-0067">ATP-binding</keyword>
<comment type="caution">
    <text evidence="12">The sequence shown here is derived from an EMBL/GenBank/DDBJ whole genome shotgun (WGS) entry which is preliminary data.</text>
</comment>
<dbReference type="Proteomes" id="UP001229251">
    <property type="component" value="Unassembled WGS sequence"/>
</dbReference>
<evidence type="ECO:0000256" key="5">
    <source>
        <dbReference type="ARBA" id="ARBA00022741"/>
    </source>
</evidence>
<dbReference type="InterPro" id="IPR005218">
    <property type="entry name" value="Diacylglycerol/lipid_kinase"/>
</dbReference>
<dbReference type="InterPro" id="IPR017438">
    <property type="entry name" value="ATP-NAD_kinase_N"/>
</dbReference>
<keyword evidence="3" id="KW-0444">Lipid biosynthesis</keyword>
<keyword evidence="10" id="KW-1208">Phospholipid metabolism</keyword>
<keyword evidence="7" id="KW-0460">Magnesium</keyword>
<accession>A0AAJ1V2Y5</accession>
<comment type="cofactor">
    <cofactor evidence="1">
        <name>Mg(2+)</name>
        <dbReference type="ChEBI" id="CHEBI:18420"/>
    </cofactor>
</comment>
<dbReference type="RefSeq" id="WP_285066064.1">
    <property type="nucleotide sequence ID" value="NZ_JASOOE010000011.1"/>
</dbReference>
<dbReference type="InterPro" id="IPR050187">
    <property type="entry name" value="Lipid_Phosphate_FormReg"/>
</dbReference>
<dbReference type="AlphaFoldDB" id="A0AAJ1V2Y5"/>
<keyword evidence="9" id="KW-0594">Phospholipid biosynthesis</keyword>
<evidence type="ECO:0000256" key="4">
    <source>
        <dbReference type="ARBA" id="ARBA00022723"/>
    </source>
</evidence>
<dbReference type="NCBIfam" id="TIGR00147">
    <property type="entry name" value="YegS/Rv2252/BmrU family lipid kinase"/>
    <property type="match status" value="1"/>
</dbReference>
<dbReference type="GO" id="GO:0005886">
    <property type="term" value="C:plasma membrane"/>
    <property type="evidence" value="ECO:0007669"/>
    <property type="project" value="TreeGrafter"/>
</dbReference>
<evidence type="ECO:0000256" key="2">
    <source>
        <dbReference type="ARBA" id="ARBA00005983"/>
    </source>
</evidence>
<dbReference type="InterPro" id="IPR001206">
    <property type="entry name" value="Diacylglycerol_kinase_cat_dom"/>
</dbReference>
<dbReference type="EMBL" id="JASOOE010000011">
    <property type="protein sequence ID" value="MDK7187578.1"/>
    <property type="molecule type" value="Genomic_DNA"/>
</dbReference>
<dbReference type="Pfam" id="PF00781">
    <property type="entry name" value="DAGK_cat"/>
    <property type="match status" value="1"/>
</dbReference>
<evidence type="ECO:0000256" key="6">
    <source>
        <dbReference type="ARBA" id="ARBA00022840"/>
    </source>
</evidence>
<dbReference type="SUPFAM" id="SSF111331">
    <property type="entry name" value="NAD kinase/diacylglycerol kinase-like"/>
    <property type="match status" value="1"/>
</dbReference>
<dbReference type="Gene3D" id="3.40.50.10330">
    <property type="entry name" value="Probable inorganic polyphosphate/atp-NAD kinase, domain 1"/>
    <property type="match status" value="1"/>
</dbReference>
<dbReference type="GO" id="GO:0008654">
    <property type="term" value="P:phospholipid biosynthetic process"/>
    <property type="evidence" value="ECO:0007669"/>
    <property type="project" value="UniProtKB-KW"/>
</dbReference>
<evidence type="ECO:0000313" key="12">
    <source>
        <dbReference type="EMBL" id="MDK7187578.1"/>
    </source>
</evidence>
<name>A0AAJ1V2Y5_9LACT</name>
<feature type="domain" description="DAGKc" evidence="11">
    <location>
        <begin position="1"/>
        <end position="132"/>
    </location>
</feature>
<evidence type="ECO:0000256" key="10">
    <source>
        <dbReference type="ARBA" id="ARBA00023264"/>
    </source>
</evidence>
<evidence type="ECO:0000256" key="3">
    <source>
        <dbReference type="ARBA" id="ARBA00022516"/>
    </source>
</evidence>
<evidence type="ECO:0000259" key="11">
    <source>
        <dbReference type="PROSITE" id="PS50146"/>
    </source>
</evidence>
<keyword evidence="8" id="KW-0443">Lipid metabolism</keyword>
<sequence>MKKILIIANPGSGKGDAPDYAKNLEKVLLTNYQVELEIRLTEKEGDANHWAKAAKQEGYDTVICLGGDGTVNEVVSGIAELDDKPLFSFVPLGTVNDLGRVVGFSMDPDEAVQQFAHLEETKVDIARVNDQYFINVLALGDIPTAVLETDSDQKNKLGFFAYLIDGVKAFFGGKNKNLRIYDSQGRHYDLDSNLILVALTSSVGGMEGLIQGATYNDGMAHLYAIKDSMTLSSIQTLVQEKGLPDEAVNNDHLLALRDSAFRIESVEGHSTNKLKSNVDGDEGPALPLEIEILKECIPMLIPRKA</sequence>